<reference evidence="1 2" key="1">
    <citation type="journal article" date="2019" name="Int. J. Syst. Evol. Microbiol.">
        <title>The Global Catalogue of Microorganisms (GCM) 10K type strain sequencing project: providing services to taxonomists for standard genome sequencing and annotation.</title>
        <authorList>
            <consortium name="The Broad Institute Genomics Platform"/>
            <consortium name="The Broad Institute Genome Sequencing Center for Infectious Disease"/>
            <person name="Wu L."/>
            <person name="Ma J."/>
        </authorList>
    </citation>
    <scope>NUCLEOTIDE SEQUENCE [LARGE SCALE GENOMIC DNA]</scope>
    <source>
        <strain evidence="1 2">JCM 6835</strain>
    </source>
</reference>
<comment type="caution">
    <text evidence="1">The sequence shown here is derived from an EMBL/GenBank/DDBJ whole genome shotgun (WGS) entry which is preliminary data.</text>
</comment>
<protein>
    <submittedName>
        <fullName evidence="1">Uncharacterized protein</fullName>
    </submittedName>
</protein>
<accession>A0ABN3RDP9</accession>
<organism evidence="1 2">
    <name type="scientific">Nonomuraea recticatena</name>
    <dbReference type="NCBI Taxonomy" id="46178"/>
    <lineage>
        <taxon>Bacteria</taxon>
        <taxon>Bacillati</taxon>
        <taxon>Actinomycetota</taxon>
        <taxon>Actinomycetes</taxon>
        <taxon>Streptosporangiales</taxon>
        <taxon>Streptosporangiaceae</taxon>
        <taxon>Nonomuraea</taxon>
    </lineage>
</organism>
<evidence type="ECO:0000313" key="2">
    <source>
        <dbReference type="Proteomes" id="UP001501666"/>
    </source>
</evidence>
<keyword evidence="2" id="KW-1185">Reference proteome</keyword>
<name>A0ABN3RDP9_9ACTN</name>
<proteinExistence type="predicted"/>
<sequence>MLFRIRRSGFGLLCWVVPAFPLSFVASGLPGAVPPAGVIQARVL</sequence>
<evidence type="ECO:0000313" key="1">
    <source>
        <dbReference type="EMBL" id="GAA2649584.1"/>
    </source>
</evidence>
<dbReference type="Proteomes" id="UP001501666">
    <property type="component" value="Unassembled WGS sequence"/>
</dbReference>
<gene>
    <name evidence="1" type="ORF">GCM10010412_014830</name>
</gene>
<dbReference type="EMBL" id="BAAATE010000003">
    <property type="protein sequence ID" value="GAA2649584.1"/>
    <property type="molecule type" value="Genomic_DNA"/>
</dbReference>